<accession>A0A916FBB9</accession>
<comment type="caution">
    <text evidence="1">The sequence shown here is derived from an EMBL/GenBank/DDBJ whole genome shotgun (WGS) entry which is preliminary data.</text>
</comment>
<keyword evidence="2" id="KW-1185">Reference proteome</keyword>
<name>A0A916FBB9_9PROT</name>
<organism evidence="1 2">
    <name type="scientific">Candidatus Nitrotoga fabula</name>
    <dbReference type="NCBI Taxonomy" id="2182327"/>
    <lineage>
        <taxon>Bacteria</taxon>
        <taxon>Pseudomonadati</taxon>
        <taxon>Pseudomonadota</taxon>
        <taxon>Betaproteobacteria</taxon>
        <taxon>Nitrosomonadales</taxon>
        <taxon>Gallionellaceae</taxon>
        <taxon>Candidatus Nitrotoga</taxon>
    </lineage>
</organism>
<evidence type="ECO:0000313" key="2">
    <source>
        <dbReference type="Proteomes" id="UP000675882"/>
    </source>
</evidence>
<dbReference type="EMBL" id="CAJNBL010000006">
    <property type="protein sequence ID" value="CAE6698823.1"/>
    <property type="molecule type" value="Genomic_DNA"/>
</dbReference>
<evidence type="ECO:0000313" key="1">
    <source>
        <dbReference type="EMBL" id="CAE6698823.1"/>
    </source>
</evidence>
<reference evidence="1" key="1">
    <citation type="submission" date="2021-02" db="EMBL/GenBank/DDBJ databases">
        <authorList>
            <person name="Han P."/>
        </authorList>
    </citation>
    <scope>NUCLEOTIDE SEQUENCE</scope>
    <source>
        <strain evidence="1">Candidatus Nitrotoga sp. ZN8</strain>
    </source>
</reference>
<protein>
    <submittedName>
        <fullName evidence="1">Uncharacterized protein</fullName>
    </submittedName>
</protein>
<proteinExistence type="predicted"/>
<gene>
    <name evidence="1" type="ORF">NTGZN8_140068</name>
</gene>
<dbReference type="Proteomes" id="UP000675882">
    <property type="component" value="Unassembled WGS sequence"/>
</dbReference>
<sequence length="50" mass="5864">MQTTPEKQPGVSRAHRLHSLFNYKYLLLSFPSSKILPSRALYTRPWFIVS</sequence>
<dbReference type="AlphaFoldDB" id="A0A916FBB9"/>